<sequence>DKEEILPETIEPDLNVLTEKTLRNWTINELREYCIENNIGVPSKIRKEDIIKIVQEFYKKGKPEKITPVIKEVKKPLKIEPVKPGTIAEKRKQLQIAKGEVKPKPIKKIEPTVITQPIQPQLTQTQLPIITTDKITEALSDEWQPITSLIFKMKIKDMMDARFLQIKLKELERKDLVLAESKMGKKHWKLK</sequence>
<name>X1D7U7_9ZZZZ</name>
<gene>
    <name evidence="1" type="ORF">S01H4_56907</name>
</gene>
<evidence type="ECO:0000313" key="1">
    <source>
        <dbReference type="EMBL" id="GAH16836.1"/>
    </source>
</evidence>
<evidence type="ECO:0008006" key="2">
    <source>
        <dbReference type="Google" id="ProtNLM"/>
    </source>
</evidence>
<proteinExistence type="predicted"/>
<accession>X1D7U7</accession>
<dbReference type="AlphaFoldDB" id="X1D7U7"/>
<dbReference type="EMBL" id="BART01033032">
    <property type="protein sequence ID" value="GAH16836.1"/>
    <property type="molecule type" value="Genomic_DNA"/>
</dbReference>
<reference evidence="1" key="1">
    <citation type="journal article" date="2014" name="Front. Microbiol.">
        <title>High frequency of phylogenetically diverse reductive dehalogenase-homologous genes in deep subseafloor sedimentary metagenomes.</title>
        <authorList>
            <person name="Kawai M."/>
            <person name="Futagami T."/>
            <person name="Toyoda A."/>
            <person name="Takaki Y."/>
            <person name="Nishi S."/>
            <person name="Hori S."/>
            <person name="Arai W."/>
            <person name="Tsubouchi T."/>
            <person name="Morono Y."/>
            <person name="Uchiyama I."/>
            <person name="Ito T."/>
            <person name="Fujiyama A."/>
            <person name="Inagaki F."/>
            <person name="Takami H."/>
        </authorList>
    </citation>
    <scope>NUCLEOTIDE SEQUENCE</scope>
    <source>
        <strain evidence="1">Expedition CK06-06</strain>
    </source>
</reference>
<protein>
    <recommendedName>
        <fullName evidence="2">Rho termination factor N-terminal domain-containing protein</fullName>
    </recommendedName>
</protein>
<feature type="non-terminal residue" evidence="1">
    <location>
        <position position="1"/>
    </location>
</feature>
<organism evidence="1">
    <name type="scientific">marine sediment metagenome</name>
    <dbReference type="NCBI Taxonomy" id="412755"/>
    <lineage>
        <taxon>unclassified sequences</taxon>
        <taxon>metagenomes</taxon>
        <taxon>ecological metagenomes</taxon>
    </lineage>
</organism>
<comment type="caution">
    <text evidence="1">The sequence shown here is derived from an EMBL/GenBank/DDBJ whole genome shotgun (WGS) entry which is preliminary data.</text>
</comment>